<gene>
    <name evidence="1" type="ORF">NQ315_015347</name>
</gene>
<comment type="caution">
    <text evidence="1">The sequence shown here is derived from an EMBL/GenBank/DDBJ whole genome shotgun (WGS) entry which is preliminary data.</text>
</comment>
<reference evidence="1 2" key="1">
    <citation type="journal article" date="2023" name="Insect Mol. Biol.">
        <title>Genome sequencing provides insights into the evolution of gene families encoding plant cell wall-degrading enzymes in longhorned beetles.</title>
        <authorList>
            <person name="Shin N.R."/>
            <person name="Okamura Y."/>
            <person name="Kirsch R."/>
            <person name="Pauchet Y."/>
        </authorList>
    </citation>
    <scope>NUCLEOTIDE SEQUENCE [LARGE SCALE GENOMIC DNA]</scope>
    <source>
        <strain evidence="1">EAD_L_NR</strain>
    </source>
</reference>
<evidence type="ECO:0000313" key="1">
    <source>
        <dbReference type="EMBL" id="KAJ8909435.1"/>
    </source>
</evidence>
<organism evidence="1 2">
    <name type="scientific">Exocentrus adspersus</name>
    <dbReference type="NCBI Taxonomy" id="1586481"/>
    <lineage>
        <taxon>Eukaryota</taxon>
        <taxon>Metazoa</taxon>
        <taxon>Ecdysozoa</taxon>
        <taxon>Arthropoda</taxon>
        <taxon>Hexapoda</taxon>
        <taxon>Insecta</taxon>
        <taxon>Pterygota</taxon>
        <taxon>Neoptera</taxon>
        <taxon>Endopterygota</taxon>
        <taxon>Coleoptera</taxon>
        <taxon>Polyphaga</taxon>
        <taxon>Cucujiformia</taxon>
        <taxon>Chrysomeloidea</taxon>
        <taxon>Cerambycidae</taxon>
        <taxon>Lamiinae</taxon>
        <taxon>Acanthocinini</taxon>
        <taxon>Exocentrus</taxon>
    </lineage>
</organism>
<name>A0AAV8V5H2_9CUCU</name>
<proteinExistence type="predicted"/>
<evidence type="ECO:0000313" key="2">
    <source>
        <dbReference type="Proteomes" id="UP001159042"/>
    </source>
</evidence>
<accession>A0AAV8V5H2</accession>
<dbReference type="Proteomes" id="UP001159042">
    <property type="component" value="Unassembled WGS sequence"/>
</dbReference>
<dbReference type="EMBL" id="JANEYG010000575">
    <property type="protein sequence ID" value="KAJ8909435.1"/>
    <property type="molecule type" value="Genomic_DNA"/>
</dbReference>
<sequence>MELGFIKADSDNLPRVDVEMINDDVVFVDNWPLKHLLYFEHDGGAGVLEIEQFYCRLVIKNIISQSTHQKSTENQQVISEENCLWGRFDKKVNEIVPSGTSQSRAFI</sequence>
<keyword evidence="2" id="KW-1185">Reference proteome</keyword>
<dbReference type="AlphaFoldDB" id="A0AAV8V5H2"/>
<protein>
    <submittedName>
        <fullName evidence="1">Uncharacterized protein</fullName>
    </submittedName>
</protein>